<protein>
    <submittedName>
        <fullName evidence="4">Putative aminotransferase class I and II</fullName>
    </submittedName>
</protein>
<sequence>MDDAKSAAVSIPALARDSESIITLLTKSTPNLAVLKARRSPHVGNAKKARELARLATIRLRVLINEGRSTRKPLSQTGLVAYNYVEPLLNCWGANSRVLITQCLGRVEAQDAFGSVSELINGASHNYAGFYKATPEAEELQRMCLEMLPVSDSNALPLLRDETHRVIARFLGSDFCCTTSTGYGSNYIALPALIDGPTLVIMDEDCHNSMFTGVFLGPSSNLKRFRHNNMEHLEILLSGCVDDSVDIIVAIEGLYRLVLKSFTAEILRMPVSDQVLMKKSTHGDVPPLADIHRLKKRYRFVLYCNEAHSFLSLGKTGRGCLEFWNDSHPEKPLPWDLIDIRTGTLSKVVGGMGGMITGKKRFENALRKHISNLDDKSNVSLSSSTMVQTLWLLGQPYQIKRNLRRLTEITHFCRKELGRFGIFVYGDAGIHVLPIYTGRPTVAAKLSYALRRHGLLATPVCTPAVPFWESRVRVNLSADFTDEEVDRLVDAVIRAAAHRGLCKTAGIARNSFKGDAHSFLIAEGFDEATKVSEHIQKLIKRSAAGDPASRQRQIFDKTCGSRVIQAGHASRAQYGIGAGGARLICGTFPPHIAVESLIAQATGMEAGLIYADASIGLASTIAAISRPLLGHRKNYMVFERGASQFVRDGLAMAPKKDGPVLLGYLDLFQLVEQVKKLVRGIEKLCMTVYIRVRDDSPHDLLSATLAEIAALVGSESVMTILLHCTLQSLNPGDLVLLPAQKNVHILMCGSFSCLFGLPTGFVSGTESLVRELRYTSRGYTFTTSPPPFIMDMLRTALESYMAIDERI</sequence>
<organism evidence="4 5">
    <name type="scientific">Colletotrichum sublineola</name>
    <name type="common">Sorghum anthracnose fungus</name>
    <dbReference type="NCBI Taxonomy" id="1173701"/>
    <lineage>
        <taxon>Eukaryota</taxon>
        <taxon>Fungi</taxon>
        <taxon>Dikarya</taxon>
        <taxon>Ascomycota</taxon>
        <taxon>Pezizomycotina</taxon>
        <taxon>Sordariomycetes</taxon>
        <taxon>Hypocreomycetidae</taxon>
        <taxon>Glomerellales</taxon>
        <taxon>Glomerellaceae</taxon>
        <taxon>Colletotrichum</taxon>
        <taxon>Colletotrichum graminicola species complex</taxon>
    </lineage>
</organism>
<dbReference type="InterPro" id="IPR050087">
    <property type="entry name" value="AON_synthase_class-II"/>
</dbReference>
<accession>A0A066XCL5</accession>
<dbReference type="InterPro" id="IPR015422">
    <property type="entry name" value="PyrdxlP-dep_Trfase_small"/>
</dbReference>
<dbReference type="eggNOG" id="KOG1357">
    <property type="taxonomic scope" value="Eukaryota"/>
</dbReference>
<proteinExistence type="predicted"/>
<keyword evidence="2 4" id="KW-0808">Transferase</keyword>
<dbReference type="InterPro" id="IPR004839">
    <property type="entry name" value="Aminotransferase_I/II_large"/>
</dbReference>
<dbReference type="OMA" id="HNSMFTG"/>
<dbReference type="HOGENOM" id="CLU_349493_0_0_1"/>
<evidence type="ECO:0000259" key="3">
    <source>
        <dbReference type="Pfam" id="PF00155"/>
    </source>
</evidence>
<evidence type="ECO:0000256" key="1">
    <source>
        <dbReference type="ARBA" id="ARBA00001933"/>
    </source>
</evidence>
<dbReference type="STRING" id="1173701.A0A066XCL5"/>
<gene>
    <name evidence="4" type="ORF">CSUB01_10765</name>
</gene>
<dbReference type="PANTHER" id="PTHR13693:SF3">
    <property type="entry name" value="LD36009P"/>
    <property type="match status" value="1"/>
</dbReference>
<comment type="caution">
    <text evidence="4">The sequence shown here is derived from an EMBL/GenBank/DDBJ whole genome shotgun (WGS) entry which is preliminary data.</text>
</comment>
<feature type="domain" description="Aminotransferase class I/classII large" evidence="3">
    <location>
        <begin position="178"/>
        <end position="492"/>
    </location>
</feature>
<name>A0A066XCL5_COLSU</name>
<comment type="cofactor">
    <cofactor evidence="1">
        <name>pyridoxal 5'-phosphate</name>
        <dbReference type="ChEBI" id="CHEBI:597326"/>
    </cofactor>
</comment>
<dbReference type="InterPro" id="IPR015421">
    <property type="entry name" value="PyrdxlP-dep_Trfase_major"/>
</dbReference>
<dbReference type="InterPro" id="IPR015424">
    <property type="entry name" value="PyrdxlP-dep_Trfase"/>
</dbReference>
<evidence type="ECO:0000313" key="5">
    <source>
        <dbReference type="Proteomes" id="UP000027238"/>
    </source>
</evidence>
<dbReference type="SUPFAM" id="SSF53383">
    <property type="entry name" value="PLP-dependent transferases"/>
    <property type="match status" value="2"/>
</dbReference>
<dbReference type="AlphaFoldDB" id="A0A066XCL5"/>
<dbReference type="PANTHER" id="PTHR13693">
    <property type="entry name" value="CLASS II AMINOTRANSFERASE/8-AMINO-7-OXONONANOATE SYNTHASE"/>
    <property type="match status" value="1"/>
</dbReference>
<dbReference type="GO" id="GO:0030170">
    <property type="term" value="F:pyridoxal phosphate binding"/>
    <property type="evidence" value="ECO:0007669"/>
    <property type="project" value="InterPro"/>
</dbReference>
<dbReference type="GO" id="GO:0016746">
    <property type="term" value="F:acyltransferase activity"/>
    <property type="evidence" value="ECO:0007669"/>
    <property type="project" value="UniProtKB-KW"/>
</dbReference>
<dbReference type="Proteomes" id="UP000027238">
    <property type="component" value="Unassembled WGS sequence"/>
</dbReference>
<dbReference type="EMBL" id="JMSE01001034">
    <property type="protein sequence ID" value="KDN65394.1"/>
    <property type="molecule type" value="Genomic_DNA"/>
</dbReference>
<dbReference type="Gene3D" id="3.90.1150.10">
    <property type="entry name" value="Aspartate Aminotransferase, domain 1"/>
    <property type="match status" value="1"/>
</dbReference>
<evidence type="ECO:0000256" key="2">
    <source>
        <dbReference type="ARBA" id="ARBA00022679"/>
    </source>
</evidence>
<dbReference type="Pfam" id="PF00155">
    <property type="entry name" value="Aminotran_1_2"/>
    <property type="match status" value="1"/>
</dbReference>
<dbReference type="GO" id="GO:0008483">
    <property type="term" value="F:transaminase activity"/>
    <property type="evidence" value="ECO:0007669"/>
    <property type="project" value="UniProtKB-KW"/>
</dbReference>
<dbReference type="Gene3D" id="3.40.640.10">
    <property type="entry name" value="Type I PLP-dependent aspartate aminotransferase-like (Major domain)"/>
    <property type="match status" value="2"/>
</dbReference>
<keyword evidence="5" id="KW-1185">Reference proteome</keyword>
<reference evidence="5" key="1">
    <citation type="journal article" date="2014" name="Genome Announc.">
        <title>Draft genome sequence of Colletotrichum sublineola, a destructive pathogen of cultivated sorghum.</title>
        <authorList>
            <person name="Baroncelli R."/>
            <person name="Sanz-Martin J.M."/>
            <person name="Rech G.E."/>
            <person name="Sukno S.A."/>
            <person name="Thon M.R."/>
        </authorList>
    </citation>
    <scope>NUCLEOTIDE SEQUENCE [LARGE SCALE GENOMIC DNA]</scope>
    <source>
        <strain evidence="5">TX430BB</strain>
    </source>
</reference>
<evidence type="ECO:0000313" key="4">
    <source>
        <dbReference type="EMBL" id="KDN65394.1"/>
    </source>
</evidence>
<dbReference type="OrthoDB" id="2382073at2759"/>
<keyword evidence="4" id="KW-0032">Aminotransferase</keyword>